<evidence type="ECO:0000313" key="8">
    <source>
        <dbReference type="EMBL" id="SPT69367.1"/>
    </source>
</evidence>
<evidence type="ECO:0000256" key="3">
    <source>
        <dbReference type="ARBA" id="ARBA00022729"/>
    </source>
</evidence>
<sequence>MKVKQIFGITALASAVFFSSSAMAEGEFIIACDAAYAPFSWEENGKYRGIDVEVLDAVAKAADFDYELKPMNFDAVIPGLISGQLDGAIAGINMNDERRKIMDFSEGYFDSGLSIIVRKGSNVTKIEDLQGKKAAVKKGTTGALFVEQNESKYDFDVAYYTSSPETMMAVKNSNADFLLEDYPVIAYQIKIGVQEGLEIAIPRVSGTPQYGFAVKKGANQELLKKFNAGLKKIKENGTYDKIVSQYL</sequence>
<evidence type="ECO:0000259" key="7">
    <source>
        <dbReference type="SMART" id="SM00079"/>
    </source>
</evidence>
<keyword evidence="3 5" id="KW-0732">Signal</keyword>
<dbReference type="RefSeq" id="WP_113743549.1">
    <property type="nucleotide sequence ID" value="NZ_UAPV01000001.1"/>
</dbReference>
<dbReference type="AlphaFoldDB" id="A0A2X0WG54"/>
<dbReference type="PANTHER" id="PTHR35936:SF38">
    <property type="entry name" value="GLUTAMINE-BINDING PERIPLASMIC PROTEIN"/>
    <property type="match status" value="1"/>
</dbReference>
<feature type="domain" description="Ionotropic glutamate receptor C-terminal" evidence="7">
    <location>
        <begin position="27"/>
        <end position="245"/>
    </location>
</feature>
<dbReference type="SMART" id="SM00062">
    <property type="entry name" value="PBPb"/>
    <property type="match status" value="1"/>
</dbReference>
<comment type="similarity">
    <text evidence="2 4">Belongs to the bacterial solute-binding protein 3 family.</text>
</comment>
<dbReference type="InterPro" id="IPR018313">
    <property type="entry name" value="SBP_3_CS"/>
</dbReference>
<reference evidence="8 9" key="1">
    <citation type="submission" date="2018-06" db="EMBL/GenBank/DDBJ databases">
        <authorList>
            <consortium name="Pathogen Informatics"/>
            <person name="Doyle S."/>
        </authorList>
    </citation>
    <scope>NUCLEOTIDE SEQUENCE [LARGE SCALE GENOMIC DNA]</scope>
    <source>
        <strain evidence="8 9">NCTC13093</strain>
    </source>
</reference>
<dbReference type="Gene3D" id="3.40.190.10">
    <property type="entry name" value="Periplasmic binding protein-like II"/>
    <property type="match status" value="2"/>
</dbReference>
<feature type="chain" id="PRO_5016127422" evidence="5">
    <location>
        <begin position="25"/>
        <end position="247"/>
    </location>
</feature>
<dbReference type="InterPro" id="IPR001320">
    <property type="entry name" value="Iontro_rcpt_C"/>
</dbReference>
<feature type="signal peptide" evidence="5">
    <location>
        <begin position="1"/>
        <end position="24"/>
    </location>
</feature>
<accession>A0A2X0WG54</accession>
<evidence type="ECO:0000256" key="4">
    <source>
        <dbReference type="RuleBase" id="RU003744"/>
    </source>
</evidence>
<dbReference type="PROSITE" id="PS01039">
    <property type="entry name" value="SBP_BACTERIAL_3"/>
    <property type="match status" value="1"/>
</dbReference>
<evidence type="ECO:0000259" key="6">
    <source>
        <dbReference type="SMART" id="SM00062"/>
    </source>
</evidence>
<dbReference type="EMBL" id="UAPV01000001">
    <property type="protein sequence ID" value="SPT69367.1"/>
    <property type="molecule type" value="Genomic_DNA"/>
</dbReference>
<gene>
    <name evidence="8" type="primary">glnH_1</name>
    <name evidence="8" type="ORF">NCTC13093_00736</name>
</gene>
<evidence type="ECO:0000256" key="2">
    <source>
        <dbReference type="ARBA" id="ARBA00010333"/>
    </source>
</evidence>
<name>A0A2X0WG54_9GAMM</name>
<comment type="subcellular location">
    <subcellularLocation>
        <location evidence="1">Cell envelope</location>
    </subcellularLocation>
</comment>
<dbReference type="SMART" id="SM00079">
    <property type="entry name" value="PBPe"/>
    <property type="match status" value="1"/>
</dbReference>
<dbReference type="GO" id="GO:0030313">
    <property type="term" value="C:cell envelope"/>
    <property type="evidence" value="ECO:0007669"/>
    <property type="project" value="UniProtKB-SubCell"/>
</dbReference>
<evidence type="ECO:0000256" key="5">
    <source>
        <dbReference type="SAM" id="SignalP"/>
    </source>
</evidence>
<dbReference type="PANTHER" id="PTHR35936">
    <property type="entry name" value="MEMBRANE-BOUND LYTIC MUREIN TRANSGLYCOSYLASE F"/>
    <property type="match status" value="1"/>
</dbReference>
<dbReference type="Pfam" id="PF00497">
    <property type="entry name" value="SBP_bac_3"/>
    <property type="match status" value="1"/>
</dbReference>
<dbReference type="GO" id="GO:0016020">
    <property type="term" value="C:membrane"/>
    <property type="evidence" value="ECO:0007669"/>
    <property type="project" value="InterPro"/>
</dbReference>
<feature type="domain" description="Solute-binding protein family 3/N-terminal" evidence="6">
    <location>
        <begin position="27"/>
        <end position="247"/>
    </location>
</feature>
<organism evidence="8 9">
    <name type="scientific">Anaerobiospirillum thomasii</name>
    <dbReference type="NCBI Taxonomy" id="179995"/>
    <lineage>
        <taxon>Bacteria</taxon>
        <taxon>Pseudomonadati</taxon>
        <taxon>Pseudomonadota</taxon>
        <taxon>Gammaproteobacteria</taxon>
        <taxon>Aeromonadales</taxon>
        <taxon>Succinivibrionaceae</taxon>
        <taxon>Anaerobiospirillum</taxon>
    </lineage>
</organism>
<evidence type="ECO:0000313" key="9">
    <source>
        <dbReference type="Proteomes" id="UP000250086"/>
    </source>
</evidence>
<keyword evidence="9" id="KW-1185">Reference proteome</keyword>
<dbReference type="Proteomes" id="UP000250086">
    <property type="component" value="Unassembled WGS sequence"/>
</dbReference>
<dbReference type="SUPFAM" id="SSF53850">
    <property type="entry name" value="Periplasmic binding protein-like II"/>
    <property type="match status" value="1"/>
</dbReference>
<proteinExistence type="inferred from homology"/>
<protein>
    <submittedName>
        <fullName evidence="8">Glutamine-binding periplasmic protein</fullName>
    </submittedName>
</protein>
<dbReference type="GO" id="GO:0015276">
    <property type="term" value="F:ligand-gated monoatomic ion channel activity"/>
    <property type="evidence" value="ECO:0007669"/>
    <property type="project" value="InterPro"/>
</dbReference>
<dbReference type="InterPro" id="IPR001638">
    <property type="entry name" value="Solute-binding_3/MltF_N"/>
</dbReference>
<evidence type="ECO:0000256" key="1">
    <source>
        <dbReference type="ARBA" id="ARBA00004196"/>
    </source>
</evidence>